<keyword evidence="4" id="KW-0539">Nucleus</keyword>
<dbReference type="Pfam" id="PF00751">
    <property type="entry name" value="DM"/>
    <property type="match status" value="1"/>
</dbReference>
<keyword evidence="3" id="KW-0238">DNA-binding</keyword>
<evidence type="ECO:0000313" key="7">
    <source>
        <dbReference type="EMBL" id="KAK9396254.1"/>
    </source>
</evidence>
<evidence type="ECO:0000256" key="4">
    <source>
        <dbReference type="ARBA" id="ARBA00023242"/>
    </source>
</evidence>
<feature type="domain" description="DM" evidence="6">
    <location>
        <begin position="25"/>
        <end position="46"/>
    </location>
</feature>
<name>A0AAW1B2L2_CROAD</name>
<accession>A0AAW1B2L2</accession>
<feature type="region of interest" description="Disordered" evidence="5">
    <location>
        <begin position="124"/>
        <end position="166"/>
    </location>
</feature>
<keyword evidence="8" id="KW-1185">Reference proteome</keyword>
<keyword evidence="1" id="KW-0479">Metal-binding</keyword>
<dbReference type="GO" id="GO:0046872">
    <property type="term" value="F:metal ion binding"/>
    <property type="evidence" value="ECO:0007669"/>
    <property type="project" value="UniProtKB-KW"/>
</dbReference>
<proteinExistence type="predicted"/>
<evidence type="ECO:0000259" key="6">
    <source>
        <dbReference type="Pfam" id="PF00751"/>
    </source>
</evidence>
<dbReference type="GO" id="GO:0043565">
    <property type="term" value="F:sequence-specific DNA binding"/>
    <property type="evidence" value="ECO:0007669"/>
    <property type="project" value="InterPro"/>
</dbReference>
<protein>
    <submittedName>
        <fullName evidence="7">Doublesex- and mab-3-related transcription factor 3</fullName>
    </submittedName>
</protein>
<reference evidence="7 8" key="1">
    <citation type="journal article" date="2024" name="Proc. Natl. Acad. Sci. U.S.A.">
        <title>The genetic regulatory architecture and epigenomic basis for age-related changes in rattlesnake venom.</title>
        <authorList>
            <person name="Hogan M.P."/>
            <person name="Holding M.L."/>
            <person name="Nystrom G.S."/>
            <person name="Colston T.J."/>
            <person name="Bartlett D.A."/>
            <person name="Mason A.J."/>
            <person name="Ellsworth S.A."/>
            <person name="Rautsaw R.M."/>
            <person name="Lawrence K.C."/>
            <person name="Strickland J.L."/>
            <person name="He B."/>
            <person name="Fraser P."/>
            <person name="Margres M.J."/>
            <person name="Gilbert D.M."/>
            <person name="Gibbs H.L."/>
            <person name="Parkinson C.L."/>
            <person name="Rokyta D.R."/>
        </authorList>
    </citation>
    <scope>NUCLEOTIDE SEQUENCE [LARGE SCALE GENOMIC DNA]</scope>
    <source>
        <strain evidence="7">DRR0105</strain>
    </source>
</reference>
<dbReference type="Gene3D" id="4.10.1040.10">
    <property type="entry name" value="DM DNA-binding domain"/>
    <property type="match status" value="1"/>
</dbReference>
<keyword evidence="2" id="KW-0862">Zinc</keyword>
<gene>
    <name evidence="7" type="ORF">NXF25_019615</name>
</gene>
<evidence type="ECO:0000256" key="5">
    <source>
        <dbReference type="SAM" id="MobiDB-lite"/>
    </source>
</evidence>
<organism evidence="7 8">
    <name type="scientific">Crotalus adamanteus</name>
    <name type="common">Eastern diamondback rattlesnake</name>
    <dbReference type="NCBI Taxonomy" id="8729"/>
    <lineage>
        <taxon>Eukaryota</taxon>
        <taxon>Metazoa</taxon>
        <taxon>Chordata</taxon>
        <taxon>Craniata</taxon>
        <taxon>Vertebrata</taxon>
        <taxon>Euteleostomi</taxon>
        <taxon>Lepidosauria</taxon>
        <taxon>Squamata</taxon>
        <taxon>Bifurcata</taxon>
        <taxon>Unidentata</taxon>
        <taxon>Episquamata</taxon>
        <taxon>Toxicofera</taxon>
        <taxon>Serpentes</taxon>
        <taxon>Colubroidea</taxon>
        <taxon>Viperidae</taxon>
        <taxon>Crotalinae</taxon>
        <taxon>Crotalus</taxon>
    </lineage>
</organism>
<evidence type="ECO:0000313" key="8">
    <source>
        <dbReference type="Proteomes" id="UP001474421"/>
    </source>
</evidence>
<dbReference type="InterPro" id="IPR036407">
    <property type="entry name" value="DM_DNA-bd_sf"/>
</dbReference>
<evidence type="ECO:0000256" key="1">
    <source>
        <dbReference type="ARBA" id="ARBA00022723"/>
    </source>
</evidence>
<dbReference type="GO" id="GO:0006355">
    <property type="term" value="P:regulation of DNA-templated transcription"/>
    <property type="evidence" value="ECO:0007669"/>
    <property type="project" value="InterPro"/>
</dbReference>
<dbReference type="Proteomes" id="UP001474421">
    <property type="component" value="Unassembled WGS sequence"/>
</dbReference>
<dbReference type="InterPro" id="IPR001275">
    <property type="entry name" value="DM_DNA-bd"/>
</dbReference>
<feature type="compositionally biased region" description="Polar residues" evidence="5">
    <location>
        <begin position="142"/>
        <end position="166"/>
    </location>
</feature>
<evidence type="ECO:0000256" key="3">
    <source>
        <dbReference type="ARBA" id="ARBA00023125"/>
    </source>
</evidence>
<sequence>MNGYGSPYLYMGSPVAQPARVPLQRTPKCTRCCNHGVLSQLKGHKSVRASWPPRDPFARHAVYPPCHCHRSVSSFATPLGQSGAVLANANATQGRPVMALSPPVAPWLHPMSRGRAWAAWSPGWRSGQRRHHSPGRPPSALPASSGQNCSNGPPTDQLQQHWSLPC</sequence>
<dbReference type="EMBL" id="JAOTOJ010000008">
    <property type="protein sequence ID" value="KAK9396254.1"/>
    <property type="molecule type" value="Genomic_DNA"/>
</dbReference>
<evidence type="ECO:0000256" key="2">
    <source>
        <dbReference type="ARBA" id="ARBA00022833"/>
    </source>
</evidence>
<comment type="caution">
    <text evidence="7">The sequence shown here is derived from an EMBL/GenBank/DDBJ whole genome shotgun (WGS) entry which is preliminary data.</text>
</comment>
<dbReference type="AlphaFoldDB" id="A0AAW1B2L2"/>